<dbReference type="Proteomes" id="UP001310890">
    <property type="component" value="Unassembled WGS sequence"/>
</dbReference>
<name>A0AAN7YRE5_9PEZI</name>
<sequence>MDASKPETLDFVTLGMFIIDDIYPPPTAPEQTPRKDVIGGAGTYSAIGARLFSPAPRVSKTVGWIIDAGTDFPVDICATISSWQTSALILPRNALTTRGWNGYSENEHRAFKYLTEKKRLEAADLTPQLLRAKSFHLICSPSRCITMIKQILERRRNTSGDGEKRPLMIWEPVPDLCIPAEMVKTLEALQYVDVISPNHDELAALFSHKHGSKVDKALLESHAQRLLAQGIGRQGQGAVVVRAGREGCYIASPTIKHWLPAYHQNAFKVVDPTGGGNGFLGGVAVGLVRTEGDIVEAARMGSIAASYCIEQVGMPVLTSSAHTDSDDDKERWNGTDVNERLEEFRKRTAS</sequence>
<dbReference type="InterPro" id="IPR011611">
    <property type="entry name" value="PfkB_dom"/>
</dbReference>
<dbReference type="PANTHER" id="PTHR47098">
    <property type="entry name" value="PROTEIN MAK32"/>
    <property type="match status" value="1"/>
</dbReference>
<organism evidence="2 3">
    <name type="scientific">Meristemomyces frigidus</name>
    <dbReference type="NCBI Taxonomy" id="1508187"/>
    <lineage>
        <taxon>Eukaryota</taxon>
        <taxon>Fungi</taxon>
        <taxon>Dikarya</taxon>
        <taxon>Ascomycota</taxon>
        <taxon>Pezizomycotina</taxon>
        <taxon>Dothideomycetes</taxon>
        <taxon>Dothideomycetidae</taxon>
        <taxon>Mycosphaerellales</taxon>
        <taxon>Teratosphaeriaceae</taxon>
        <taxon>Meristemomyces</taxon>
    </lineage>
</organism>
<proteinExistence type="predicted"/>
<dbReference type="Gene3D" id="3.40.1190.20">
    <property type="match status" value="1"/>
</dbReference>
<dbReference type="SUPFAM" id="SSF53613">
    <property type="entry name" value="Ribokinase-like"/>
    <property type="match status" value="1"/>
</dbReference>
<dbReference type="AlphaFoldDB" id="A0AAN7YRE5"/>
<comment type="caution">
    <text evidence="2">The sequence shown here is derived from an EMBL/GenBank/DDBJ whole genome shotgun (WGS) entry which is preliminary data.</text>
</comment>
<dbReference type="InterPro" id="IPR029056">
    <property type="entry name" value="Ribokinase-like"/>
</dbReference>
<evidence type="ECO:0000313" key="2">
    <source>
        <dbReference type="EMBL" id="KAK5112262.1"/>
    </source>
</evidence>
<dbReference type="EMBL" id="JAVRRL010000032">
    <property type="protein sequence ID" value="KAK5112262.1"/>
    <property type="molecule type" value="Genomic_DNA"/>
</dbReference>
<dbReference type="Pfam" id="PF00294">
    <property type="entry name" value="PfkB"/>
    <property type="match status" value="1"/>
</dbReference>
<dbReference type="PANTHER" id="PTHR47098:SF2">
    <property type="entry name" value="PROTEIN MAK32"/>
    <property type="match status" value="1"/>
</dbReference>
<gene>
    <name evidence="2" type="ORF">LTR62_004423</name>
</gene>
<feature type="domain" description="Carbohydrate kinase PfkB" evidence="1">
    <location>
        <begin position="182"/>
        <end position="313"/>
    </location>
</feature>
<reference evidence="2" key="1">
    <citation type="submission" date="2023-08" db="EMBL/GenBank/DDBJ databases">
        <title>Black Yeasts Isolated from many extreme environments.</title>
        <authorList>
            <person name="Coleine C."/>
            <person name="Stajich J.E."/>
            <person name="Selbmann L."/>
        </authorList>
    </citation>
    <scope>NUCLEOTIDE SEQUENCE</scope>
    <source>
        <strain evidence="2">CCFEE 5401</strain>
    </source>
</reference>
<accession>A0AAN7YRE5</accession>
<evidence type="ECO:0000313" key="3">
    <source>
        <dbReference type="Proteomes" id="UP001310890"/>
    </source>
</evidence>
<protein>
    <recommendedName>
        <fullName evidence="1">Carbohydrate kinase PfkB domain-containing protein</fullName>
    </recommendedName>
</protein>
<evidence type="ECO:0000259" key="1">
    <source>
        <dbReference type="Pfam" id="PF00294"/>
    </source>
</evidence>